<sequence length="110" mass="12037">MDPAITAPPYDRLLRVAEDVARERPEVDLELAREIFLEAASLLHNGLALDGLDDHDADAVVDGLCSDLVAPDQGEAIRSRSRRVLEEPGDLHDPESVSRALLIVVSLFKL</sequence>
<keyword evidence="2" id="KW-1185">Reference proteome</keyword>
<reference evidence="1 2" key="1">
    <citation type="submission" date="2021-09" db="EMBL/GenBank/DDBJ databases">
        <title>Whole genome sequence of Nocardioides sp. GBK3QG-3.</title>
        <authorList>
            <person name="Tuo L."/>
        </authorList>
    </citation>
    <scope>NUCLEOTIDE SEQUENCE [LARGE SCALE GENOMIC DNA]</scope>
    <source>
        <strain evidence="1 2">GBK3QG-3</strain>
    </source>
</reference>
<evidence type="ECO:0008006" key="3">
    <source>
        <dbReference type="Google" id="ProtNLM"/>
    </source>
</evidence>
<organism evidence="1 2">
    <name type="scientific">Nocardioides mangrovi</name>
    <dbReference type="NCBI Taxonomy" id="2874580"/>
    <lineage>
        <taxon>Bacteria</taxon>
        <taxon>Bacillati</taxon>
        <taxon>Actinomycetota</taxon>
        <taxon>Actinomycetes</taxon>
        <taxon>Propionibacteriales</taxon>
        <taxon>Nocardioidaceae</taxon>
        <taxon>Nocardioides</taxon>
    </lineage>
</organism>
<evidence type="ECO:0000313" key="1">
    <source>
        <dbReference type="EMBL" id="MBZ5737162.1"/>
    </source>
</evidence>
<name>A0ABS7U8K0_9ACTN</name>
<gene>
    <name evidence="1" type="ORF">K8U61_03225</name>
</gene>
<dbReference type="Proteomes" id="UP000780875">
    <property type="component" value="Unassembled WGS sequence"/>
</dbReference>
<comment type="caution">
    <text evidence="1">The sequence shown here is derived from an EMBL/GenBank/DDBJ whole genome shotgun (WGS) entry which is preliminary data.</text>
</comment>
<protein>
    <recommendedName>
        <fullName evidence="3">DUF222 domain-containing protein</fullName>
    </recommendedName>
</protein>
<proteinExistence type="predicted"/>
<accession>A0ABS7U8K0</accession>
<dbReference type="RefSeq" id="WP_224121522.1">
    <property type="nucleotide sequence ID" value="NZ_JAIQZJ010000001.1"/>
</dbReference>
<dbReference type="EMBL" id="JAIQZJ010000001">
    <property type="protein sequence ID" value="MBZ5737162.1"/>
    <property type="molecule type" value="Genomic_DNA"/>
</dbReference>
<evidence type="ECO:0000313" key="2">
    <source>
        <dbReference type="Proteomes" id="UP000780875"/>
    </source>
</evidence>